<dbReference type="Proteomes" id="UP000546257">
    <property type="component" value="Unassembled WGS sequence"/>
</dbReference>
<protein>
    <submittedName>
        <fullName evidence="3">OB-fold domain-containing protein</fullName>
    </submittedName>
</protein>
<gene>
    <name evidence="3" type="ORF">H5V44_06820</name>
</gene>
<accession>A0A7J9SGD2</accession>
<dbReference type="AlphaFoldDB" id="A0A7J9SGD2"/>
<dbReference type="InterPro" id="IPR002878">
    <property type="entry name" value="ChsH2_C"/>
</dbReference>
<comment type="caution">
    <text evidence="3">The sequence shown here is derived from an EMBL/GenBank/DDBJ whole genome shotgun (WGS) entry which is preliminary data.</text>
</comment>
<evidence type="ECO:0000259" key="2">
    <source>
        <dbReference type="Pfam" id="PF12172"/>
    </source>
</evidence>
<dbReference type="SUPFAM" id="SSF50249">
    <property type="entry name" value="Nucleic acid-binding proteins"/>
    <property type="match status" value="1"/>
</dbReference>
<evidence type="ECO:0000259" key="1">
    <source>
        <dbReference type="Pfam" id="PF01796"/>
    </source>
</evidence>
<dbReference type="PANTHER" id="PTHR34075">
    <property type="entry name" value="BLR3430 PROTEIN"/>
    <property type="match status" value="1"/>
</dbReference>
<evidence type="ECO:0000313" key="3">
    <source>
        <dbReference type="EMBL" id="MBB6646000.1"/>
    </source>
</evidence>
<sequence length="136" mass="15087">MSWEPRPVPEISPETAPYWAAAAEGRLLLCECQDCDLQYYYPRARCPDCLSGNVEWIDAAGTGTVYAYTATEIVSGWPEEHLPLVLAYVELDEGPRMLTDVVDCGPDEVEVGSSVEVTFVDTDDPDVAIPVFELRR</sequence>
<dbReference type="PANTHER" id="PTHR34075:SF5">
    <property type="entry name" value="BLR3430 PROTEIN"/>
    <property type="match status" value="1"/>
</dbReference>
<keyword evidence="4" id="KW-1185">Reference proteome</keyword>
<feature type="domain" description="ChsH2 rubredoxin-like zinc ribbon" evidence="2">
    <location>
        <begin position="19"/>
        <end position="55"/>
    </location>
</feature>
<dbReference type="InterPro" id="IPR012340">
    <property type="entry name" value="NA-bd_OB-fold"/>
</dbReference>
<dbReference type="InterPro" id="IPR022002">
    <property type="entry name" value="ChsH2_Znr"/>
</dbReference>
<evidence type="ECO:0000313" key="4">
    <source>
        <dbReference type="Proteomes" id="UP000546257"/>
    </source>
</evidence>
<proteinExistence type="predicted"/>
<reference evidence="3 4" key="1">
    <citation type="submission" date="2020-08" db="EMBL/GenBank/DDBJ databases">
        <authorList>
            <person name="Seo M.-J."/>
        </authorList>
    </citation>
    <scope>NUCLEOTIDE SEQUENCE [LARGE SCALE GENOMIC DNA]</scope>
    <source>
        <strain evidence="3 4">MBLA0160</strain>
    </source>
</reference>
<name>A0A7J9SGD2_9EURY</name>
<dbReference type="InterPro" id="IPR052513">
    <property type="entry name" value="Thioester_dehydratase-like"/>
</dbReference>
<dbReference type="Gene3D" id="6.10.30.10">
    <property type="match status" value="1"/>
</dbReference>
<dbReference type="EMBL" id="JACKXD010000002">
    <property type="protein sequence ID" value="MBB6646000.1"/>
    <property type="molecule type" value="Genomic_DNA"/>
</dbReference>
<dbReference type="RefSeq" id="WP_185192356.1">
    <property type="nucleotide sequence ID" value="NZ_JACKXD010000002.1"/>
</dbReference>
<dbReference type="Pfam" id="PF01796">
    <property type="entry name" value="OB_ChsH2_C"/>
    <property type="match status" value="1"/>
</dbReference>
<organism evidence="3 4">
    <name type="scientific">Halobellus ruber</name>
    <dbReference type="NCBI Taxonomy" id="2761102"/>
    <lineage>
        <taxon>Archaea</taxon>
        <taxon>Methanobacteriati</taxon>
        <taxon>Methanobacteriota</taxon>
        <taxon>Stenosarchaea group</taxon>
        <taxon>Halobacteria</taxon>
        <taxon>Halobacteriales</taxon>
        <taxon>Haloferacaceae</taxon>
        <taxon>Halobellus</taxon>
    </lineage>
</organism>
<dbReference type="Pfam" id="PF12172">
    <property type="entry name" value="zf-ChsH2"/>
    <property type="match status" value="1"/>
</dbReference>
<feature type="domain" description="ChsH2 C-terminal OB-fold" evidence="1">
    <location>
        <begin position="56"/>
        <end position="120"/>
    </location>
</feature>